<proteinExistence type="predicted"/>
<dbReference type="Proteomes" id="UP001212821">
    <property type="component" value="Chromosome"/>
</dbReference>
<name>A0ABY7Q4M2_9ACTN</name>
<dbReference type="RefSeq" id="WP_270145316.1">
    <property type="nucleotide sequence ID" value="NZ_CP115450.1"/>
</dbReference>
<keyword evidence="2" id="KW-1185">Reference proteome</keyword>
<dbReference type="EMBL" id="CP115450">
    <property type="protein sequence ID" value="WBP87673.1"/>
    <property type="molecule type" value="Genomic_DNA"/>
</dbReference>
<organism evidence="1 2">
    <name type="scientific">Kitasatospora cathayae</name>
    <dbReference type="NCBI Taxonomy" id="3004092"/>
    <lineage>
        <taxon>Bacteria</taxon>
        <taxon>Bacillati</taxon>
        <taxon>Actinomycetota</taxon>
        <taxon>Actinomycetes</taxon>
        <taxon>Kitasatosporales</taxon>
        <taxon>Streptomycetaceae</taxon>
        <taxon>Kitasatospora</taxon>
    </lineage>
</organism>
<gene>
    <name evidence="1" type="ORF">O1G21_18715</name>
</gene>
<protein>
    <submittedName>
        <fullName evidence="1">Uncharacterized protein</fullName>
    </submittedName>
</protein>
<evidence type="ECO:0000313" key="2">
    <source>
        <dbReference type="Proteomes" id="UP001212821"/>
    </source>
</evidence>
<sequence>MNALLVAGLSTLLLAVLFVGWLVWLVNTQPRLPRPTKREFAPHRPTPADRD</sequence>
<reference evidence="2" key="1">
    <citation type="submission" date="2022-12" db="EMBL/GenBank/DDBJ databases">
        <authorList>
            <person name="Mo P."/>
        </authorList>
    </citation>
    <scope>NUCLEOTIDE SEQUENCE [LARGE SCALE GENOMIC DNA]</scope>
    <source>
        <strain evidence="2">HUAS 3-15</strain>
    </source>
</reference>
<accession>A0ABY7Q4M2</accession>
<evidence type="ECO:0000313" key="1">
    <source>
        <dbReference type="EMBL" id="WBP87673.1"/>
    </source>
</evidence>